<organism evidence="2 3">
    <name type="scientific">Parachlamydia acanthamoebae</name>
    <dbReference type="NCBI Taxonomy" id="83552"/>
    <lineage>
        <taxon>Bacteria</taxon>
        <taxon>Pseudomonadati</taxon>
        <taxon>Chlamydiota</taxon>
        <taxon>Chlamydiia</taxon>
        <taxon>Parachlamydiales</taxon>
        <taxon>Parachlamydiaceae</taxon>
        <taxon>Parachlamydia</taxon>
    </lineage>
</organism>
<dbReference type="Proteomes" id="UP000031307">
    <property type="component" value="Unassembled WGS sequence"/>
</dbReference>
<dbReference type="PATRIC" id="fig|83552.4.peg.2343"/>
<evidence type="ECO:0000313" key="2">
    <source>
        <dbReference type="EMBL" id="KIA76566.1"/>
    </source>
</evidence>
<gene>
    <name evidence="2" type="ORF">DB43_AB00310</name>
</gene>
<sequence length="79" mass="9193">MSGLSDLKACVFTFLISLLSVQPVYSDCKLCEKIREENAKKINPYEYYEDYLEAEKQEREDGSEIEFSEDEVQQKKAAE</sequence>
<protein>
    <submittedName>
        <fullName evidence="2">Uncharacterized protein</fullName>
    </submittedName>
</protein>
<accession>A0A0C1BYP2</accession>
<reference evidence="2 3" key="1">
    <citation type="journal article" date="2014" name="Mol. Biol. Evol.">
        <title>Massive expansion of Ubiquitination-related gene families within the Chlamydiae.</title>
        <authorList>
            <person name="Domman D."/>
            <person name="Collingro A."/>
            <person name="Lagkouvardos I."/>
            <person name="Gehre L."/>
            <person name="Weinmaier T."/>
            <person name="Rattei T."/>
            <person name="Subtil A."/>
            <person name="Horn M."/>
        </authorList>
    </citation>
    <scope>NUCLEOTIDE SEQUENCE [LARGE SCALE GENOMIC DNA]</scope>
    <source>
        <strain evidence="2 3">OEW1</strain>
    </source>
</reference>
<dbReference type="EMBL" id="JSAM01000112">
    <property type="protein sequence ID" value="KIA76566.1"/>
    <property type="molecule type" value="Genomic_DNA"/>
</dbReference>
<dbReference type="RefSeq" id="WP_013924083.1">
    <property type="nucleotide sequence ID" value="NZ_BAWW01000066.1"/>
</dbReference>
<evidence type="ECO:0000256" key="1">
    <source>
        <dbReference type="SAM" id="MobiDB-lite"/>
    </source>
</evidence>
<feature type="region of interest" description="Disordered" evidence="1">
    <location>
        <begin position="57"/>
        <end position="79"/>
    </location>
</feature>
<comment type="caution">
    <text evidence="2">The sequence shown here is derived from an EMBL/GenBank/DDBJ whole genome shotgun (WGS) entry which is preliminary data.</text>
</comment>
<name>A0A0C1BYP2_9BACT</name>
<proteinExistence type="predicted"/>
<dbReference type="AlphaFoldDB" id="A0A0C1BYP2"/>
<evidence type="ECO:0000313" key="3">
    <source>
        <dbReference type="Proteomes" id="UP000031307"/>
    </source>
</evidence>